<dbReference type="OrthoDB" id="6343011at2759"/>
<keyword evidence="3" id="KW-1185">Reference proteome</keyword>
<organism evidence="2 3">
    <name type="scientific">Daphnia pulex</name>
    <name type="common">Water flea</name>
    <dbReference type="NCBI Taxonomy" id="6669"/>
    <lineage>
        <taxon>Eukaryota</taxon>
        <taxon>Metazoa</taxon>
        <taxon>Ecdysozoa</taxon>
        <taxon>Arthropoda</taxon>
        <taxon>Crustacea</taxon>
        <taxon>Branchiopoda</taxon>
        <taxon>Diplostraca</taxon>
        <taxon>Cladocera</taxon>
        <taxon>Anomopoda</taxon>
        <taxon>Daphniidae</taxon>
        <taxon>Daphnia</taxon>
    </lineage>
</organism>
<evidence type="ECO:0000313" key="2">
    <source>
        <dbReference type="EMBL" id="EFX71637.1"/>
    </source>
</evidence>
<evidence type="ECO:0000313" key="3">
    <source>
        <dbReference type="Proteomes" id="UP000000305"/>
    </source>
</evidence>
<name>E9H9K0_DAPPU</name>
<sequence>MTRLHILAVLLVSVYGVASRPTEMTNSPATESVNARLTFGNPIELPGSSPLSNRFKRADQTAQSHNGIRYNGMTIKLPEGEGYLNHLAASSSSTEKPKKPINRMARIHIRIG</sequence>
<gene>
    <name evidence="2" type="ORF">DAPPUDRAFT_327046</name>
</gene>
<dbReference type="AlphaFoldDB" id="E9H9K0"/>
<dbReference type="EMBL" id="GL732608">
    <property type="protein sequence ID" value="EFX71637.1"/>
    <property type="molecule type" value="Genomic_DNA"/>
</dbReference>
<reference evidence="2 3" key="1">
    <citation type="journal article" date="2011" name="Science">
        <title>The ecoresponsive genome of Daphnia pulex.</title>
        <authorList>
            <person name="Colbourne J.K."/>
            <person name="Pfrender M.E."/>
            <person name="Gilbert D."/>
            <person name="Thomas W.K."/>
            <person name="Tucker A."/>
            <person name="Oakley T.H."/>
            <person name="Tokishita S."/>
            <person name="Aerts A."/>
            <person name="Arnold G.J."/>
            <person name="Basu M.K."/>
            <person name="Bauer D.J."/>
            <person name="Caceres C.E."/>
            <person name="Carmel L."/>
            <person name="Casola C."/>
            <person name="Choi J.H."/>
            <person name="Detter J.C."/>
            <person name="Dong Q."/>
            <person name="Dusheyko S."/>
            <person name="Eads B.D."/>
            <person name="Frohlich T."/>
            <person name="Geiler-Samerotte K.A."/>
            <person name="Gerlach D."/>
            <person name="Hatcher P."/>
            <person name="Jogdeo S."/>
            <person name="Krijgsveld J."/>
            <person name="Kriventseva E.V."/>
            <person name="Kultz D."/>
            <person name="Laforsch C."/>
            <person name="Lindquist E."/>
            <person name="Lopez J."/>
            <person name="Manak J.R."/>
            <person name="Muller J."/>
            <person name="Pangilinan J."/>
            <person name="Patwardhan R.P."/>
            <person name="Pitluck S."/>
            <person name="Pritham E.J."/>
            <person name="Rechtsteiner A."/>
            <person name="Rho M."/>
            <person name="Rogozin I.B."/>
            <person name="Sakarya O."/>
            <person name="Salamov A."/>
            <person name="Schaack S."/>
            <person name="Shapiro H."/>
            <person name="Shiga Y."/>
            <person name="Skalitzky C."/>
            <person name="Smith Z."/>
            <person name="Souvorov A."/>
            <person name="Sung W."/>
            <person name="Tang Z."/>
            <person name="Tsuchiya D."/>
            <person name="Tu H."/>
            <person name="Vos H."/>
            <person name="Wang M."/>
            <person name="Wolf Y.I."/>
            <person name="Yamagata H."/>
            <person name="Yamada T."/>
            <person name="Ye Y."/>
            <person name="Shaw J.R."/>
            <person name="Andrews J."/>
            <person name="Crease T.J."/>
            <person name="Tang H."/>
            <person name="Lucas S.M."/>
            <person name="Robertson H.M."/>
            <person name="Bork P."/>
            <person name="Koonin E.V."/>
            <person name="Zdobnov E.M."/>
            <person name="Grigoriev I.V."/>
            <person name="Lynch M."/>
            <person name="Boore J.L."/>
        </authorList>
    </citation>
    <scope>NUCLEOTIDE SEQUENCE [LARGE SCALE GENOMIC DNA]</scope>
</reference>
<dbReference type="KEGG" id="dpx:DAPPUDRAFT_327046"/>
<keyword evidence="1" id="KW-0732">Signal</keyword>
<feature type="chain" id="PRO_5003238195" evidence="1">
    <location>
        <begin position="20"/>
        <end position="112"/>
    </location>
</feature>
<dbReference type="InParanoid" id="E9H9K0"/>
<accession>E9H9K0</accession>
<dbReference type="Proteomes" id="UP000000305">
    <property type="component" value="Unassembled WGS sequence"/>
</dbReference>
<dbReference type="HOGENOM" id="CLU_2148372_0_0_1"/>
<evidence type="ECO:0000256" key="1">
    <source>
        <dbReference type="SAM" id="SignalP"/>
    </source>
</evidence>
<protein>
    <submittedName>
        <fullName evidence="2">Uncharacterized protein</fullName>
    </submittedName>
</protein>
<feature type="signal peptide" evidence="1">
    <location>
        <begin position="1"/>
        <end position="19"/>
    </location>
</feature>
<proteinExistence type="predicted"/>